<sequence length="267" mass="30198">MSKTNIEEQLRIARLQQAVASVESEDFLDNKWHPEKPFRRGKSMGNATYMVNTGVNTSRRSSSASAIRPRLPKSTSTTDLSAGQDKENFNSSEVVHHDRFVGGPEKKLVEETIQKLVHEELKRASAFEKRKRRKNGMRSASHGSKHGSHEESENGKEEMNLNNELDSENEANFDKVRFENEENENEHYNGKMNDAQKMAGEVSKVTKIRKMRGTNEKMKRSQASSKLLKTGNNMEYRENGKNGEDSGSGSSTKGDPYKPSKNFLTVR</sequence>
<proteinExistence type="predicted"/>
<dbReference type="AlphaFoldDB" id="A0A914D4Q7"/>
<reference evidence="3" key="1">
    <citation type="submission" date="2022-11" db="UniProtKB">
        <authorList>
            <consortium name="WormBaseParasite"/>
        </authorList>
    </citation>
    <scope>IDENTIFICATION</scope>
</reference>
<feature type="compositionally biased region" description="Basic and acidic residues" evidence="1">
    <location>
        <begin position="235"/>
        <end position="244"/>
    </location>
</feature>
<feature type="region of interest" description="Disordered" evidence="1">
    <location>
        <begin position="55"/>
        <end position="92"/>
    </location>
</feature>
<feature type="compositionally biased region" description="Basic and acidic residues" evidence="1">
    <location>
        <begin position="172"/>
        <end position="189"/>
    </location>
</feature>
<evidence type="ECO:0000313" key="3">
    <source>
        <dbReference type="WBParaSite" id="ACRNAN_scaffold19067.g14224.t1"/>
    </source>
</evidence>
<feature type="region of interest" description="Disordered" evidence="1">
    <location>
        <begin position="127"/>
        <end position="267"/>
    </location>
</feature>
<name>A0A914D4Q7_9BILA</name>
<dbReference type="WBParaSite" id="ACRNAN_scaffold19067.g14224.t1">
    <property type="protein sequence ID" value="ACRNAN_scaffold19067.g14224.t1"/>
    <property type="gene ID" value="ACRNAN_scaffold19067.g14224"/>
</dbReference>
<protein>
    <submittedName>
        <fullName evidence="3">Uncharacterized protein</fullName>
    </submittedName>
</protein>
<evidence type="ECO:0000313" key="2">
    <source>
        <dbReference type="Proteomes" id="UP000887540"/>
    </source>
</evidence>
<accession>A0A914D4Q7</accession>
<evidence type="ECO:0000256" key="1">
    <source>
        <dbReference type="SAM" id="MobiDB-lite"/>
    </source>
</evidence>
<feature type="compositionally biased region" description="Polar residues" evidence="1">
    <location>
        <begin position="221"/>
        <end position="233"/>
    </location>
</feature>
<dbReference type="Proteomes" id="UP000887540">
    <property type="component" value="Unplaced"/>
</dbReference>
<feature type="compositionally biased region" description="Basic and acidic residues" evidence="1">
    <location>
        <begin position="147"/>
        <end position="159"/>
    </location>
</feature>
<keyword evidence="2" id="KW-1185">Reference proteome</keyword>
<organism evidence="2 3">
    <name type="scientific">Acrobeloides nanus</name>
    <dbReference type="NCBI Taxonomy" id="290746"/>
    <lineage>
        <taxon>Eukaryota</taxon>
        <taxon>Metazoa</taxon>
        <taxon>Ecdysozoa</taxon>
        <taxon>Nematoda</taxon>
        <taxon>Chromadorea</taxon>
        <taxon>Rhabditida</taxon>
        <taxon>Tylenchina</taxon>
        <taxon>Cephalobomorpha</taxon>
        <taxon>Cephaloboidea</taxon>
        <taxon>Cephalobidae</taxon>
        <taxon>Acrobeloides</taxon>
    </lineage>
</organism>